<dbReference type="RefSeq" id="WP_150703914.1">
    <property type="nucleotide sequence ID" value="NZ_CABVIB010000022.1"/>
</dbReference>
<evidence type="ECO:0000313" key="2">
    <source>
        <dbReference type="Proteomes" id="UP000326018"/>
    </source>
</evidence>
<evidence type="ECO:0000313" key="1">
    <source>
        <dbReference type="EMBL" id="VVO18185.1"/>
    </source>
</evidence>
<organism evidence="1 2">
    <name type="scientific">Pseudomonas fluorescens</name>
    <dbReference type="NCBI Taxonomy" id="294"/>
    <lineage>
        <taxon>Bacteria</taxon>
        <taxon>Pseudomonadati</taxon>
        <taxon>Pseudomonadota</taxon>
        <taxon>Gammaproteobacteria</taxon>
        <taxon>Pseudomonadales</taxon>
        <taxon>Pseudomonadaceae</taxon>
        <taxon>Pseudomonas</taxon>
    </lineage>
</organism>
<reference evidence="1 2" key="1">
    <citation type="submission" date="2019-09" db="EMBL/GenBank/DDBJ databases">
        <authorList>
            <person name="Chandra G."/>
            <person name="Truman W A."/>
        </authorList>
    </citation>
    <scope>NUCLEOTIDE SEQUENCE [LARGE SCALE GENOMIC DNA]</scope>
    <source>
        <strain evidence="1">PS712</strain>
    </source>
</reference>
<sequence>MEAESSMVVSAEQETREIILRLECAEGDPELLQLLSGVSKDDFALIGELIQMYCMADALCRGLTAMLQEHRLGTASDAAFSLNDTDVLIHTKKEARESGLNIDKAGIISAVETLEMHRLFRHTFSHWVVKRYMDGKHLVALSKSAPDAKKRDGIALEGGKAKLAVFRIDLLLTELEKVKGHCRFLSEVHAYLESGAATQA</sequence>
<accession>A0A5E7DYW5</accession>
<dbReference type="Proteomes" id="UP000326018">
    <property type="component" value="Unassembled WGS sequence"/>
</dbReference>
<name>A0A5E7DYW5_PSEFL</name>
<proteinExistence type="predicted"/>
<protein>
    <submittedName>
        <fullName evidence="1">Uncharacterized protein</fullName>
    </submittedName>
</protein>
<dbReference type="AlphaFoldDB" id="A0A5E7DYW5"/>
<gene>
    <name evidence="1" type="ORF">PS712_04011</name>
</gene>
<dbReference type="EMBL" id="CABVIB010000022">
    <property type="protein sequence ID" value="VVO18185.1"/>
    <property type="molecule type" value="Genomic_DNA"/>
</dbReference>